<dbReference type="GO" id="GO:0006614">
    <property type="term" value="P:SRP-dependent cotranslational protein targeting to membrane"/>
    <property type="evidence" value="ECO:0007669"/>
    <property type="project" value="InterPro"/>
</dbReference>
<gene>
    <name evidence="13" type="ORF">METZ01_LOCUS136328</name>
</gene>
<evidence type="ECO:0000256" key="10">
    <source>
        <dbReference type="ARBA" id="ARBA00035672"/>
    </source>
</evidence>
<keyword evidence="6" id="KW-0694">RNA-binding</keyword>
<dbReference type="SMART" id="SM00382">
    <property type="entry name" value="AAA"/>
    <property type="match status" value="1"/>
</dbReference>
<dbReference type="CDD" id="cd18539">
    <property type="entry name" value="SRP_G"/>
    <property type="match status" value="1"/>
</dbReference>
<dbReference type="Gene3D" id="1.20.120.140">
    <property type="entry name" value="Signal recognition particle SRP54, nucleotide-binding domain"/>
    <property type="match status" value="1"/>
</dbReference>
<protein>
    <recommendedName>
        <fullName evidence="10">signal-recognition-particle GTPase</fullName>
        <ecNumber evidence="10">3.6.5.4</ecNumber>
    </recommendedName>
</protein>
<name>A0A381Z2W6_9ZZZZ</name>
<dbReference type="GO" id="GO:0005786">
    <property type="term" value="C:signal recognition particle, endoplasmic reticulum targeting"/>
    <property type="evidence" value="ECO:0007669"/>
    <property type="project" value="UniProtKB-KW"/>
</dbReference>
<evidence type="ECO:0000259" key="12">
    <source>
        <dbReference type="PROSITE" id="PS00300"/>
    </source>
</evidence>
<evidence type="ECO:0000256" key="9">
    <source>
        <dbReference type="ARBA" id="ARBA00023274"/>
    </source>
</evidence>
<dbReference type="Pfam" id="PF02881">
    <property type="entry name" value="SRP54_N"/>
    <property type="match status" value="1"/>
</dbReference>
<dbReference type="SUPFAM" id="SSF52540">
    <property type="entry name" value="P-loop containing nucleoside triphosphate hydrolases"/>
    <property type="match status" value="1"/>
</dbReference>
<keyword evidence="9" id="KW-0687">Ribonucleoprotein</keyword>
<dbReference type="SUPFAM" id="SSF47364">
    <property type="entry name" value="Domain of the SRP/SRP receptor G-proteins"/>
    <property type="match status" value="1"/>
</dbReference>
<dbReference type="SMART" id="SM00962">
    <property type="entry name" value="SRP54"/>
    <property type="match status" value="1"/>
</dbReference>
<dbReference type="PANTHER" id="PTHR11564">
    <property type="entry name" value="SIGNAL RECOGNITION PARTICLE 54K PROTEIN SRP54"/>
    <property type="match status" value="1"/>
</dbReference>
<dbReference type="InterPro" id="IPR013822">
    <property type="entry name" value="Signal_recog_particl_SRP54_hlx"/>
</dbReference>
<dbReference type="SMART" id="SM00963">
    <property type="entry name" value="SRP54_N"/>
    <property type="match status" value="1"/>
</dbReference>
<keyword evidence="5" id="KW-0378">Hydrolase</keyword>
<evidence type="ECO:0000256" key="3">
    <source>
        <dbReference type="ARBA" id="ARBA00022490"/>
    </source>
</evidence>
<dbReference type="InterPro" id="IPR004780">
    <property type="entry name" value="SRP"/>
</dbReference>
<dbReference type="Gene3D" id="3.40.50.300">
    <property type="entry name" value="P-loop containing nucleotide triphosphate hydrolases"/>
    <property type="match status" value="1"/>
</dbReference>
<dbReference type="Pfam" id="PF02978">
    <property type="entry name" value="SRP_SPB"/>
    <property type="match status" value="1"/>
</dbReference>
<evidence type="ECO:0000256" key="2">
    <source>
        <dbReference type="ARBA" id="ARBA00005450"/>
    </source>
</evidence>
<dbReference type="InterPro" id="IPR042101">
    <property type="entry name" value="SRP54_N_sf"/>
</dbReference>
<dbReference type="PROSITE" id="PS00300">
    <property type="entry name" value="SRP54"/>
    <property type="match status" value="1"/>
</dbReference>
<dbReference type="GO" id="GO:0003924">
    <property type="term" value="F:GTPase activity"/>
    <property type="evidence" value="ECO:0007669"/>
    <property type="project" value="InterPro"/>
</dbReference>
<keyword evidence="4" id="KW-0547">Nucleotide-binding</keyword>
<dbReference type="InterPro" id="IPR036891">
    <property type="entry name" value="Signal_recog_part_SRP54_M_sf"/>
</dbReference>
<dbReference type="InterPro" id="IPR004125">
    <property type="entry name" value="Signal_recog_particle_SRP54_M"/>
</dbReference>
<evidence type="ECO:0000313" key="13">
    <source>
        <dbReference type="EMBL" id="SVA83474.1"/>
    </source>
</evidence>
<dbReference type="Pfam" id="PF00448">
    <property type="entry name" value="SRP54"/>
    <property type="match status" value="1"/>
</dbReference>
<evidence type="ECO:0000256" key="7">
    <source>
        <dbReference type="ARBA" id="ARBA00023134"/>
    </source>
</evidence>
<dbReference type="GO" id="GO:0008312">
    <property type="term" value="F:7S RNA binding"/>
    <property type="evidence" value="ECO:0007669"/>
    <property type="project" value="InterPro"/>
</dbReference>
<sequence length="455" mass="50334">MFDTLNDKFDKIVRSIRGKAIISEADLDSTIREIRIALLEADVALTVVKQFTSSVKDKILGKEVLKTIKPDQMIIKLVQDELVEILGSDNQPLELTRLDITKILFCGLQGSGKTTTIAKLANHLKKTSKKKILLTSTDIYRPAAQEQLKVLSQQIDVSFFDHNNTLSVKDITNETIKYAKKNLFDVILLDTSGRQVIDQKLMDELISIDKDFQPQETLLVADALTGQDAANIAKSFGEAINITGSILTRIDGDSRGGAALSIKTITGAPIKFIGTGEKIDNFEAFYPERIANRILGMGDIVSLVEKASENINQDEMELMAKKMAKGKFDLEDFTKQLKQMGKMGGVSGILSMLPGVSKAQKQLAENNISDDFINSQIAIINSMTKKERADPNIIKASRKIRISKGSGTRVQDVNKLLKQFLQSQKMMKKMKSMGKRGLSNDLLQKLQGTPPSKLN</sequence>
<evidence type="ECO:0000256" key="6">
    <source>
        <dbReference type="ARBA" id="ARBA00022884"/>
    </source>
</evidence>
<feature type="region of interest" description="Disordered" evidence="11">
    <location>
        <begin position="431"/>
        <end position="455"/>
    </location>
</feature>
<dbReference type="HAMAP" id="MF_00306">
    <property type="entry name" value="SRP54"/>
    <property type="match status" value="1"/>
</dbReference>
<reference evidence="13" key="1">
    <citation type="submission" date="2018-05" db="EMBL/GenBank/DDBJ databases">
        <authorList>
            <person name="Lanie J.A."/>
            <person name="Ng W.-L."/>
            <person name="Kazmierczak K.M."/>
            <person name="Andrzejewski T.M."/>
            <person name="Davidsen T.M."/>
            <person name="Wayne K.J."/>
            <person name="Tettelin H."/>
            <person name="Glass J.I."/>
            <person name="Rusch D."/>
            <person name="Podicherti R."/>
            <person name="Tsui H.-C.T."/>
            <person name="Winkler M.E."/>
        </authorList>
    </citation>
    <scope>NUCLEOTIDE SEQUENCE</scope>
</reference>
<feature type="compositionally biased region" description="Polar residues" evidence="11">
    <location>
        <begin position="446"/>
        <end position="455"/>
    </location>
</feature>
<dbReference type="InterPro" id="IPR000897">
    <property type="entry name" value="SRP54_GTPase_dom"/>
</dbReference>
<keyword evidence="7" id="KW-0342">GTP-binding</keyword>
<keyword evidence="8" id="KW-0733">Signal recognition particle</keyword>
<evidence type="ECO:0000256" key="11">
    <source>
        <dbReference type="SAM" id="MobiDB-lite"/>
    </source>
</evidence>
<feature type="domain" description="SRP54-type proteins GTP-binding" evidence="12">
    <location>
        <begin position="269"/>
        <end position="282"/>
    </location>
</feature>
<organism evidence="13">
    <name type="scientific">marine metagenome</name>
    <dbReference type="NCBI Taxonomy" id="408172"/>
    <lineage>
        <taxon>unclassified sequences</taxon>
        <taxon>metagenomes</taxon>
        <taxon>ecological metagenomes</taxon>
    </lineage>
</organism>
<dbReference type="EC" id="3.6.5.4" evidence="10"/>
<keyword evidence="3" id="KW-0963">Cytoplasm</keyword>
<dbReference type="PANTHER" id="PTHR11564:SF5">
    <property type="entry name" value="SIGNAL RECOGNITION PARTICLE SUBUNIT SRP54"/>
    <property type="match status" value="1"/>
</dbReference>
<evidence type="ECO:0000256" key="1">
    <source>
        <dbReference type="ARBA" id="ARBA00004496"/>
    </source>
</evidence>
<dbReference type="InterPro" id="IPR003593">
    <property type="entry name" value="AAA+_ATPase"/>
</dbReference>
<evidence type="ECO:0000256" key="8">
    <source>
        <dbReference type="ARBA" id="ARBA00023135"/>
    </source>
</evidence>
<accession>A0A381Z2W6</accession>
<dbReference type="NCBIfam" id="TIGR00959">
    <property type="entry name" value="ffh"/>
    <property type="match status" value="1"/>
</dbReference>
<dbReference type="InterPro" id="IPR022941">
    <property type="entry name" value="SRP54"/>
</dbReference>
<dbReference type="AlphaFoldDB" id="A0A381Z2W6"/>
<dbReference type="Gene3D" id="1.10.260.30">
    <property type="entry name" value="Signal recognition particle, SRP54 subunit, M-domain"/>
    <property type="match status" value="1"/>
</dbReference>
<comment type="subcellular location">
    <subcellularLocation>
        <location evidence="1">Cytoplasm</location>
    </subcellularLocation>
</comment>
<comment type="similarity">
    <text evidence="2">Belongs to the GTP-binding SRP family. SRP54 subfamily.</text>
</comment>
<dbReference type="InterPro" id="IPR027417">
    <property type="entry name" value="P-loop_NTPase"/>
</dbReference>
<evidence type="ECO:0000256" key="4">
    <source>
        <dbReference type="ARBA" id="ARBA00022741"/>
    </source>
</evidence>
<dbReference type="SUPFAM" id="SSF47446">
    <property type="entry name" value="Signal peptide-binding domain"/>
    <property type="match status" value="1"/>
</dbReference>
<dbReference type="EMBL" id="UINC01019713">
    <property type="protein sequence ID" value="SVA83474.1"/>
    <property type="molecule type" value="Genomic_DNA"/>
</dbReference>
<proteinExistence type="inferred from homology"/>
<dbReference type="GO" id="GO:0005525">
    <property type="term" value="F:GTP binding"/>
    <property type="evidence" value="ECO:0007669"/>
    <property type="project" value="UniProtKB-KW"/>
</dbReference>
<dbReference type="InterPro" id="IPR036225">
    <property type="entry name" value="SRP/SRP_N"/>
</dbReference>
<evidence type="ECO:0000256" key="5">
    <source>
        <dbReference type="ARBA" id="ARBA00022801"/>
    </source>
</evidence>